<evidence type="ECO:0000256" key="1">
    <source>
        <dbReference type="SAM" id="MobiDB-lite"/>
    </source>
</evidence>
<name>A0A9W4U1E0_9ASCO</name>
<feature type="compositionally biased region" description="Polar residues" evidence="1">
    <location>
        <begin position="535"/>
        <end position="556"/>
    </location>
</feature>
<dbReference type="InterPro" id="IPR013320">
    <property type="entry name" value="ConA-like_dom_sf"/>
</dbReference>
<dbReference type="OrthoDB" id="258495at2759"/>
<feature type="compositionally biased region" description="Acidic residues" evidence="1">
    <location>
        <begin position="519"/>
        <end position="528"/>
    </location>
</feature>
<feature type="compositionally biased region" description="Polar residues" evidence="1">
    <location>
        <begin position="386"/>
        <end position="400"/>
    </location>
</feature>
<feature type="compositionally biased region" description="Acidic residues" evidence="1">
    <location>
        <begin position="410"/>
        <end position="423"/>
    </location>
</feature>
<dbReference type="SUPFAM" id="SSF49899">
    <property type="entry name" value="Concanavalin A-like lectins/glucanases"/>
    <property type="match status" value="1"/>
</dbReference>
<dbReference type="EMBL" id="CANTUO010000006">
    <property type="protein sequence ID" value="CAI5760392.1"/>
    <property type="molecule type" value="Genomic_DNA"/>
</dbReference>
<dbReference type="Gene3D" id="2.60.120.920">
    <property type="match status" value="1"/>
</dbReference>
<proteinExistence type="predicted"/>
<feature type="compositionally biased region" description="Basic and acidic residues" evidence="1">
    <location>
        <begin position="363"/>
        <end position="372"/>
    </location>
</feature>
<feature type="compositionally biased region" description="Low complexity" evidence="1">
    <location>
        <begin position="557"/>
        <end position="597"/>
    </location>
</feature>
<dbReference type="AlphaFoldDB" id="A0A9W4U1E0"/>
<sequence length="616" mass="70358">MDSDLFLIISLLSSMVVFIFVLLLYCLIRYYTRNDFNNNGGYQPLNQSSITDHFMGSNSNDIPKEFLNDEESLKQLAYQFDFTNLSPEEQQQYLKGQEFQINHPLDITKIKGKSFTSTDEKIIKDFGINAFKFENDLNDVNPSFIICDKTEINFLNNDLPYQTKTSSLNYPLPVKNRTYSDIIYWETKIFEFIPSTSNCHFAIGLITKPYPTQFRLPGYNKFSISYESTGNLKINKPFPTPCQQHLNEHSQYNALVLPPLQQSDIVGFGYVISTGTIFITRNGKKILDVLKGCFIDLYPAIGCFSTNAKFQVNLGQLGFVWIEANVRKYGFISTSDYKKLGGDRGLASLPQYNKLAEGNNNDKILDKGEELPPRYNPEEELDFFGRSSTDVRVGSSNQHMKLNEKREGKEEEEEEDLDEEGEISNDKPKGSSSKITNDDEELMDLRERIYEQHIQNENEYDENNNSLKKDEEEEIEIPEEFNENLQEDANTGTDQENTTRTILQEANESNIENAAHDNEDNEGNEDNEQALVIKNQEQIQNDTLTNVESEESQQAISKSTEWQSSEESSPTPEVEGTDETQQSSSTSSQPKPKTSNSNKKKKKSGKKSNKKKGKKK</sequence>
<dbReference type="PROSITE" id="PS50188">
    <property type="entry name" value="B302_SPRY"/>
    <property type="match status" value="1"/>
</dbReference>
<feature type="transmembrane region" description="Helical" evidence="2">
    <location>
        <begin position="6"/>
        <end position="28"/>
    </location>
</feature>
<reference evidence="4" key="1">
    <citation type="submission" date="2022-12" db="EMBL/GenBank/DDBJ databases">
        <authorList>
            <person name="Brejova B."/>
        </authorList>
    </citation>
    <scope>NUCLEOTIDE SEQUENCE</scope>
</reference>
<comment type="caution">
    <text evidence="4">The sequence shown here is derived from an EMBL/GenBank/DDBJ whole genome shotgun (WGS) entry which is preliminary data.</text>
</comment>
<keyword evidence="2" id="KW-0812">Transmembrane</keyword>
<dbReference type="InterPro" id="IPR043136">
    <property type="entry name" value="B30.2/SPRY_sf"/>
</dbReference>
<dbReference type="SMART" id="SM00449">
    <property type="entry name" value="SPRY"/>
    <property type="match status" value="1"/>
</dbReference>
<feature type="region of interest" description="Disordered" evidence="1">
    <location>
        <begin position="358"/>
        <end position="616"/>
    </location>
</feature>
<keyword evidence="2" id="KW-1133">Transmembrane helix</keyword>
<evidence type="ECO:0000313" key="5">
    <source>
        <dbReference type="Proteomes" id="UP001152885"/>
    </source>
</evidence>
<keyword evidence="2" id="KW-0472">Membrane</keyword>
<feature type="compositionally biased region" description="Basic residues" evidence="1">
    <location>
        <begin position="598"/>
        <end position="616"/>
    </location>
</feature>
<protein>
    <recommendedName>
        <fullName evidence="3">B30.2/SPRY domain-containing protein</fullName>
    </recommendedName>
</protein>
<accession>A0A9W4U1E0</accession>
<evidence type="ECO:0000313" key="4">
    <source>
        <dbReference type="EMBL" id="CAI5760392.1"/>
    </source>
</evidence>
<dbReference type="Pfam" id="PF00622">
    <property type="entry name" value="SPRY"/>
    <property type="match status" value="1"/>
</dbReference>
<feature type="domain" description="B30.2/SPRY" evidence="3">
    <location>
        <begin position="113"/>
        <end position="319"/>
    </location>
</feature>
<gene>
    <name evidence="4" type="ORF">CANVERA_P4902</name>
</gene>
<keyword evidence="5" id="KW-1185">Reference proteome</keyword>
<organism evidence="4 5">
    <name type="scientific">Candida verbasci</name>
    <dbReference type="NCBI Taxonomy" id="1227364"/>
    <lineage>
        <taxon>Eukaryota</taxon>
        <taxon>Fungi</taxon>
        <taxon>Dikarya</taxon>
        <taxon>Ascomycota</taxon>
        <taxon>Saccharomycotina</taxon>
        <taxon>Pichiomycetes</taxon>
        <taxon>Debaryomycetaceae</taxon>
        <taxon>Candida/Lodderomyces clade</taxon>
        <taxon>Candida</taxon>
    </lineage>
</organism>
<feature type="compositionally biased region" description="Polar residues" evidence="1">
    <location>
        <begin position="487"/>
        <end position="511"/>
    </location>
</feature>
<feature type="compositionally biased region" description="Acidic residues" evidence="1">
    <location>
        <begin position="471"/>
        <end position="486"/>
    </location>
</feature>
<dbReference type="InterPro" id="IPR001870">
    <property type="entry name" value="B30.2/SPRY"/>
</dbReference>
<evidence type="ECO:0000256" key="2">
    <source>
        <dbReference type="SAM" id="Phobius"/>
    </source>
</evidence>
<dbReference type="InterPro" id="IPR003877">
    <property type="entry name" value="SPRY_dom"/>
</dbReference>
<feature type="compositionally biased region" description="Basic and acidic residues" evidence="1">
    <location>
        <begin position="443"/>
        <end position="456"/>
    </location>
</feature>
<evidence type="ECO:0000259" key="3">
    <source>
        <dbReference type="PROSITE" id="PS50188"/>
    </source>
</evidence>
<dbReference type="Proteomes" id="UP001152885">
    <property type="component" value="Unassembled WGS sequence"/>
</dbReference>